<evidence type="ECO:0000256" key="11">
    <source>
        <dbReference type="ARBA" id="ARBA00029774"/>
    </source>
</evidence>
<comment type="catalytic activity">
    <reaction evidence="12 13">
        <text>L-threonine + hydrogencarbonate + ATP = L-threonylcarbamoyladenylate + diphosphate + H2O</text>
        <dbReference type="Rhea" id="RHEA:36407"/>
        <dbReference type="ChEBI" id="CHEBI:15377"/>
        <dbReference type="ChEBI" id="CHEBI:17544"/>
        <dbReference type="ChEBI" id="CHEBI:30616"/>
        <dbReference type="ChEBI" id="CHEBI:33019"/>
        <dbReference type="ChEBI" id="CHEBI:57926"/>
        <dbReference type="ChEBI" id="CHEBI:73682"/>
        <dbReference type="EC" id="2.7.7.87"/>
    </reaction>
</comment>
<evidence type="ECO:0000256" key="9">
    <source>
        <dbReference type="ARBA" id="ARBA00022741"/>
    </source>
</evidence>
<dbReference type="SUPFAM" id="SSF55821">
    <property type="entry name" value="YrdC/RibB"/>
    <property type="match status" value="1"/>
</dbReference>
<evidence type="ECO:0000256" key="2">
    <source>
        <dbReference type="ARBA" id="ARBA00007663"/>
    </source>
</evidence>
<evidence type="ECO:0000256" key="5">
    <source>
        <dbReference type="ARBA" id="ARBA00022490"/>
    </source>
</evidence>
<proteinExistence type="inferred from homology"/>
<keyword evidence="9 13" id="KW-0547">Nucleotide-binding</keyword>
<dbReference type="GO" id="GO:0061710">
    <property type="term" value="F:L-threonylcarbamoyladenylate synthase"/>
    <property type="evidence" value="ECO:0007669"/>
    <property type="project" value="UniProtKB-EC"/>
</dbReference>
<protein>
    <recommendedName>
        <fullName evidence="4 13">Threonylcarbamoyl-AMP synthase</fullName>
        <shortName evidence="13">TC-AMP synthase</shortName>
        <ecNumber evidence="3 13">2.7.7.87</ecNumber>
    </recommendedName>
    <alternativeName>
        <fullName evidence="11 13">L-threonylcarbamoyladenylate synthase</fullName>
    </alternativeName>
</protein>
<keyword evidence="10 13" id="KW-0067">ATP-binding</keyword>
<dbReference type="GO" id="GO:0005524">
    <property type="term" value="F:ATP binding"/>
    <property type="evidence" value="ECO:0007669"/>
    <property type="project" value="UniProtKB-UniRule"/>
</dbReference>
<dbReference type="GO" id="GO:0000049">
    <property type="term" value="F:tRNA binding"/>
    <property type="evidence" value="ECO:0007669"/>
    <property type="project" value="TreeGrafter"/>
</dbReference>
<dbReference type="FunFam" id="3.90.870.10:FF:000008">
    <property type="entry name" value="Threonylcarbamoyl-AMP synthase"/>
    <property type="match status" value="1"/>
</dbReference>
<keyword evidence="5 13" id="KW-0963">Cytoplasm</keyword>
<comment type="caution">
    <text evidence="14">The sequence shown here is derived from an EMBL/GenBank/DDBJ whole genome shotgun (WGS) entry which is preliminary data.</text>
</comment>
<dbReference type="InterPro" id="IPR017945">
    <property type="entry name" value="DHBP_synth_RibB-like_a/b_dom"/>
</dbReference>
<dbReference type="Pfam" id="PF01300">
    <property type="entry name" value="Sua5_yciO_yrdC"/>
    <property type="match status" value="1"/>
</dbReference>
<dbReference type="PIRSF" id="PIRSF004930">
    <property type="entry name" value="Tln_factor_SUA5"/>
    <property type="match status" value="1"/>
</dbReference>
<dbReference type="InterPro" id="IPR038385">
    <property type="entry name" value="Sua5/YwlC_C"/>
</dbReference>
<dbReference type="Proteomes" id="UP000249099">
    <property type="component" value="Unassembled WGS sequence"/>
</dbReference>
<evidence type="ECO:0000256" key="6">
    <source>
        <dbReference type="ARBA" id="ARBA00022679"/>
    </source>
</evidence>
<organism evidence="14 15">
    <name type="scientific">Dolosigranulum pigrum</name>
    <dbReference type="NCBI Taxonomy" id="29394"/>
    <lineage>
        <taxon>Bacteria</taxon>
        <taxon>Bacillati</taxon>
        <taxon>Bacillota</taxon>
        <taxon>Bacilli</taxon>
        <taxon>Lactobacillales</taxon>
        <taxon>Carnobacteriaceae</taxon>
        <taxon>Dolosigranulum</taxon>
    </lineage>
</organism>
<evidence type="ECO:0000256" key="3">
    <source>
        <dbReference type="ARBA" id="ARBA00012584"/>
    </source>
</evidence>
<dbReference type="GO" id="GO:0008033">
    <property type="term" value="P:tRNA processing"/>
    <property type="evidence" value="ECO:0007669"/>
    <property type="project" value="UniProtKB-KW"/>
</dbReference>
<dbReference type="NCBIfam" id="TIGR00057">
    <property type="entry name" value="L-threonylcarbamoyladenylate synthase"/>
    <property type="match status" value="1"/>
</dbReference>
<keyword evidence="8 13" id="KW-0548">Nucleotidyltransferase</keyword>
<dbReference type="GO" id="GO:0005737">
    <property type="term" value="C:cytoplasm"/>
    <property type="evidence" value="ECO:0007669"/>
    <property type="project" value="UniProtKB-SubCell"/>
</dbReference>
<keyword evidence="6 13" id="KW-0808">Transferase</keyword>
<evidence type="ECO:0000256" key="8">
    <source>
        <dbReference type="ARBA" id="ARBA00022695"/>
    </source>
</evidence>
<comment type="function">
    <text evidence="13">Required for the formation of a threonylcarbamoyl group on adenosine at position 37 (t(6)A37) in tRNAs that read codons beginning with adenine.</text>
</comment>
<evidence type="ECO:0000256" key="13">
    <source>
        <dbReference type="PIRNR" id="PIRNR004930"/>
    </source>
</evidence>
<accession>A0A328KPK3</accession>
<evidence type="ECO:0000256" key="12">
    <source>
        <dbReference type="ARBA" id="ARBA00048366"/>
    </source>
</evidence>
<dbReference type="InterPro" id="IPR006070">
    <property type="entry name" value="Sua5-like_dom"/>
</dbReference>
<dbReference type="AlphaFoldDB" id="A0A328KPK3"/>
<name>A0A328KPK3_9LACT</name>
<evidence type="ECO:0000256" key="4">
    <source>
        <dbReference type="ARBA" id="ARBA00015492"/>
    </source>
</evidence>
<dbReference type="EMBL" id="NAQV01000002">
    <property type="protein sequence ID" value="RAN65040.1"/>
    <property type="molecule type" value="Genomic_DNA"/>
</dbReference>
<dbReference type="GO" id="GO:0006450">
    <property type="term" value="P:regulation of translational fidelity"/>
    <property type="evidence" value="ECO:0007669"/>
    <property type="project" value="TreeGrafter"/>
</dbReference>
<dbReference type="PANTHER" id="PTHR17490:SF16">
    <property type="entry name" value="THREONYLCARBAMOYL-AMP SYNTHASE"/>
    <property type="match status" value="1"/>
</dbReference>
<dbReference type="PROSITE" id="PS51163">
    <property type="entry name" value="YRDC"/>
    <property type="match status" value="1"/>
</dbReference>
<dbReference type="InterPro" id="IPR010923">
    <property type="entry name" value="T(6)A37_SUA5"/>
</dbReference>
<dbReference type="Gene3D" id="3.40.50.11030">
    <property type="entry name" value="Threonylcarbamoyl-AMP synthase, C-terminal domain"/>
    <property type="match status" value="1"/>
</dbReference>
<dbReference type="PANTHER" id="PTHR17490">
    <property type="entry name" value="SUA5"/>
    <property type="match status" value="1"/>
</dbReference>
<gene>
    <name evidence="14" type="ORF">B8A44_00545</name>
</gene>
<evidence type="ECO:0000256" key="1">
    <source>
        <dbReference type="ARBA" id="ARBA00004496"/>
    </source>
</evidence>
<dbReference type="EC" id="2.7.7.87" evidence="3 13"/>
<comment type="subcellular location">
    <subcellularLocation>
        <location evidence="1 13">Cytoplasm</location>
    </subcellularLocation>
</comment>
<reference evidence="14 15" key="1">
    <citation type="submission" date="2017-03" db="EMBL/GenBank/DDBJ databases">
        <title>wgs assembly of Dolosigranulum pigrum KPL CDC strains.</title>
        <authorList>
            <person name="Brugger S.D."/>
            <person name="Pettigrew M."/>
            <person name="Kong Y."/>
            <person name="Lemon K.P."/>
        </authorList>
    </citation>
    <scope>NUCLEOTIDE SEQUENCE [LARGE SCALE GENOMIC DNA]</scope>
    <source>
        <strain evidence="14 15">KPL1931_CDC4294-98</strain>
    </source>
</reference>
<dbReference type="GO" id="GO:0003725">
    <property type="term" value="F:double-stranded RNA binding"/>
    <property type="evidence" value="ECO:0007669"/>
    <property type="project" value="UniProtKB-UniRule"/>
</dbReference>
<comment type="similarity">
    <text evidence="2 13">Belongs to the SUA5 family.</text>
</comment>
<evidence type="ECO:0000313" key="14">
    <source>
        <dbReference type="EMBL" id="RAN65040.1"/>
    </source>
</evidence>
<evidence type="ECO:0000256" key="7">
    <source>
        <dbReference type="ARBA" id="ARBA00022694"/>
    </source>
</evidence>
<evidence type="ECO:0000313" key="15">
    <source>
        <dbReference type="Proteomes" id="UP000249099"/>
    </source>
</evidence>
<dbReference type="InterPro" id="IPR050156">
    <property type="entry name" value="TC-AMP_synthase_SUA5"/>
</dbReference>
<dbReference type="Pfam" id="PF03481">
    <property type="entry name" value="Sua5_C"/>
    <property type="match status" value="1"/>
</dbReference>
<dbReference type="InterPro" id="IPR005145">
    <property type="entry name" value="Sua5_C"/>
</dbReference>
<keyword evidence="7 13" id="KW-0819">tRNA processing</keyword>
<sequence length="331" mass="35495">METMWISSEQLDRAAQLLQSEEVVAFPTETVYGLGADATSSQAIQGIYQAKGRPSDNPLIVHIAQRSQLMELTTYVPPKAQQLMDQFWPGPLTIILNVKNQAVAPEVTAGLATIAIRMPDHPLALELIRQVGRPIAAPSANTSGKPSPTTAQHVMDDLKGKVAAVVDGGETGVGLESTVIDLTSEVPTILRPGGVSAEEIKLCIGAVEMAGVDKQEAAPKSPGMKYRHYSPEQPVWIVETDWAATVAKLLKKGEKIGILASDDVLSQFQTEAIATYSLGTQSDITQASKRLYSGLRALDKTEATIILVQAYKKSGLGIAYMNRLEKASSKC</sequence>
<evidence type="ECO:0000256" key="10">
    <source>
        <dbReference type="ARBA" id="ARBA00022840"/>
    </source>
</evidence>
<dbReference type="Gene3D" id="3.90.870.10">
    <property type="entry name" value="DHBP synthase"/>
    <property type="match status" value="1"/>
</dbReference>